<name>A0AAV9P6Z4_9PEZI</name>
<dbReference type="AlphaFoldDB" id="A0AAV9P6Z4"/>
<dbReference type="GO" id="GO:0005975">
    <property type="term" value="P:carbohydrate metabolic process"/>
    <property type="evidence" value="ECO:0007669"/>
    <property type="project" value="InterPro"/>
</dbReference>
<organism evidence="1 2">
    <name type="scientific">Saxophila tyrrhenica</name>
    <dbReference type="NCBI Taxonomy" id="1690608"/>
    <lineage>
        <taxon>Eukaryota</taxon>
        <taxon>Fungi</taxon>
        <taxon>Dikarya</taxon>
        <taxon>Ascomycota</taxon>
        <taxon>Pezizomycotina</taxon>
        <taxon>Dothideomycetes</taxon>
        <taxon>Dothideomycetidae</taxon>
        <taxon>Mycosphaerellales</taxon>
        <taxon>Extremaceae</taxon>
        <taxon>Saxophila</taxon>
    </lineage>
</organism>
<dbReference type="PANTHER" id="PTHR47791">
    <property type="entry name" value="MEIOTICALLY UP-REGULATED GENE 191 PROTEIN"/>
    <property type="match status" value="1"/>
</dbReference>
<evidence type="ECO:0000313" key="1">
    <source>
        <dbReference type="EMBL" id="KAK5167497.1"/>
    </source>
</evidence>
<dbReference type="RefSeq" id="XP_064657203.1">
    <property type="nucleotide sequence ID" value="XM_064804433.1"/>
</dbReference>
<gene>
    <name evidence="1" type="ORF">LTR77_007196</name>
</gene>
<dbReference type="SUPFAM" id="SSF48208">
    <property type="entry name" value="Six-hairpin glycosidases"/>
    <property type="match status" value="1"/>
</dbReference>
<protein>
    <submittedName>
        <fullName evidence="1">Uncharacterized protein</fullName>
    </submittedName>
</protein>
<proteinExistence type="predicted"/>
<sequence length="396" mass="44731">MITANTLLALAKLAQETSPQTPSWLTTPIPPPQNPDRIAQEAFHQLLTHQRPNGSVTGIGWWQLANAYTAIALWNLSSDHGSRAWYDLLSRAIRQCERRQRGLINAFNDDSCWWALLCVHMYSFSGEGWFLTQAEGVWRAIRDDGSVCRNGEVLFKGEDMEGGVFWKRRRSGNGCVNAISTGLYAELSVRLALVEMKRAREGEGEREMVGREYRPRKGMVLDHIDLNKDKRVDWTFTYNTAVALGTCALLFEATREEEYMILACHMARRSMNRPGWVEDNGVLTEKGAYGKGNHDPLKDNDSVGFKSVLIRQLGTLYDVLERTGCPNSEAQDVKDMIRKFVYINFQSQVERNTDGRGRYGPWWNGPFECPTSHSQMAVLDVFAAAQTVKLVGVSEP</sequence>
<dbReference type="InterPro" id="IPR053169">
    <property type="entry name" value="MUG_Protein"/>
</dbReference>
<dbReference type="Proteomes" id="UP001337655">
    <property type="component" value="Unassembled WGS sequence"/>
</dbReference>
<dbReference type="PANTHER" id="PTHR47791:SF3">
    <property type="entry name" value="MEIOTICALLY UP-REGULATED GENE 191 PROTEIN"/>
    <property type="match status" value="1"/>
</dbReference>
<reference evidence="1 2" key="1">
    <citation type="submission" date="2023-08" db="EMBL/GenBank/DDBJ databases">
        <title>Black Yeasts Isolated from many extreme environments.</title>
        <authorList>
            <person name="Coleine C."/>
            <person name="Stajich J.E."/>
            <person name="Selbmann L."/>
        </authorList>
    </citation>
    <scope>NUCLEOTIDE SEQUENCE [LARGE SCALE GENOMIC DNA]</scope>
    <source>
        <strain evidence="1 2">CCFEE 5935</strain>
    </source>
</reference>
<accession>A0AAV9P6Z4</accession>
<keyword evidence="2" id="KW-1185">Reference proteome</keyword>
<dbReference type="Pfam" id="PF03663">
    <property type="entry name" value="Glyco_hydro_76"/>
    <property type="match status" value="1"/>
</dbReference>
<dbReference type="InterPro" id="IPR008928">
    <property type="entry name" value="6-hairpin_glycosidase_sf"/>
</dbReference>
<dbReference type="Gene3D" id="1.50.10.20">
    <property type="match status" value="1"/>
</dbReference>
<dbReference type="InterPro" id="IPR005198">
    <property type="entry name" value="Glyco_hydro_76"/>
</dbReference>
<comment type="caution">
    <text evidence="1">The sequence shown here is derived from an EMBL/GenBank/DDBJ whole genome shotgun (WGS) entry which is preliminary data.</text>
</comment>
<dbReference type="GeneID" id="89928532"/>
<evidence type="ECO:0000313" key="2">
    <source>
        <dbReference type="Proteomes" id="UP001337655"/>
    </source>
</evidence>
<dbReference type="EMBL" id="JAVRRT010000011">
    <property type="protein sequence ID" value="KAK5167497.1"/>
    <property type="molecule type" value="Genomic_DNA"/>
</dbReference>